<protein>
    <submittedName>
        <fullName evidence="3">Putative membrane protein</fullName>
    </submittedName>
</protein>
<feature type="domain" description="DUF6868" evidence="2">
    <location>
        <begin position="1"/>
        <end position="78"/>
    </location>
</feature>
<reference evidence="3 4" key="1">
    <citation type="submission" date="2015-11" db="EMBL/GenBank/DDBJ databases">
        <title>Exploring the genomic traits of fungus-feeding bacterial genus Collimonas.</title>
        <authorList>
            <person name="Song C."/>
            <person name="Schmidt R."/>
            <person name="de Jager V."/>
            <person name="Krzyzanowska D."/>
            <person name="Jongedijk E."/>
            <person name="Cankar K."/>
            <person name="Beekwilder J."/>
            <person name="van Veen A."/>
            <person name="de Boer W."/>
            <person name="van Veen J.A."/>
            <person name="Garbeva P."/>
        </authorList>
    </citation>
    <scope>NUCLEOTIDE SEQUENCE [LARGE SCALE GENOMIC DNA]</scope>
    <source>
        <strain evidence="3 4">Ter91</strain>
    </source>
</reference>
<dbReference type="PATRIC" id="fig|279113.9.peg.3390"/>
<organism evidence="3 4">
    <name type="scientific">Collimonas pratensis</name>
    <dbReference type="NCBI Taxonomy" id="279113"/>
    <lineage>
        <taxon>Bacteria</taxon>
        <taxon>Pseudomonadati</taxon>
        <taxon>Pseudomonadota</taxon>
        <taxon>Betaproteobacteria</taxon>
        <taxon>Burkholderiales</taxon>
        <taxon>Oxalobacteraceae</taxon>
        <taxon>Collimonas</taxon>
    </lineage>
</organism>
<evidence type="ECO:0000256" key="1">
    <source>
        <dbReference type="SAM" id="Phobius"/>
    </source>
</evidence>
<dbReference type="InterPro" id="IPR049220">
    <property type="entry name" value="DUF6868"/>
</dbReference>
<dbReference type="STRING" id="279113.CPter91_3431"/>
<keyword evidence="1" id="KW-1133">Transmembrane helix</keyword>
<dbReference type="OrthoDB" id="5472096at2"/>
<name>A0A127Q6U5_9BURK</name>
<dbReference type="RefSeq" id="WP_061941880.1">
    <property type="nucleotide sequence ID" value="NZ_CP013234.1"/>
</dbReference>
<accession>A0A127Q6U5</accession>
<dbReference type="Proteomes" id="UP000074561">
    <property type="component" value="Chromosome"/>
</dbReference>
<feature type="transmembrane region" description="Helical" evidence="1">
    <location>
        <begin position="55"/>
        <end position="78"/>
    </location>
</feature>
<evidence type="ECO:0000259" key="2">
    <source>
        <dbReference type="Pfam" id="PF21742"/>
    </source>
</evidence>
<dbReference type="Pfam" id="PF21742">
    <property type="entry name" value="DUF6868"/>
    <property type="match status" value="1"/>
</dbReference>
<dbReference type="KEGG" id="cpra:CPter91_3431"/>
<gene>
    <name evidence="3" type="ORF">CPter91_3431</name>
</gene>
<dbReference type="AlphaFoldDB" id="A0A127Q6U5"/>
<keyword evidence="1" id="KW-0472">Membrane</keyword>
<feature type="transmembrane region" description="Helical" evidence="1">
    <location>
        <begin position="9"/>
        <end position="35"/>
    </location>
</feature>
<sequence>MTISEIKEALLWCTAINYALLLIWAGIFIFAHDWAYRILTRWFKLSPETFDPMNLGGISLYKLGIILLNLVPLIALHLST</sequence>
<evidence type="ECO:0000313" key="4">
    <source>
        <dbReference type="Proteomes" id="UP000074561"/>
    </source>
</evidence>
<evidence type="ECO:0000313" key="3">
    <source>
        <dbReference type="EMBL" id="AMP05757.1"/>
    </source>
</evidence>
<keyword evidence="1" id="KW-0812">Transmembrane</keyword>
<proteinExistence type="predicted"/>
<dbReference type="EMBL" id="CP013234">
    <property type="protein sequence ID" value="AMP05757.1"/>
    <property type="molecule type" value="Genomic_DNA"/>
</dbReference>